<keyword evidence="7" id="KW-1185">Reference proteome</keyword>
<feature type="domain" description="NB-ARC" evidence="3">
    <location>
        <begin position="37"/>
        <end position="222"/>
    </location>
</feature>
<feature type="domain" description="Disease resistance R13L4/SHOC-2-like LRR" evidence="5">
    <location>
        <begin position="430"/>
        <end position="826"/>
    </location>
</feature>
<reference evidence="6" key="1">
    <citation type="submission" date="2023-07" db="EMBL/GenBank/DDBJ databases">
        <title>A chromosome-level genome assembly of Lolium multiflorum.</title>
        <authorList>
            <person name="Chen Y."/>
            <person name="Copetti D."/>
            <person name="Kolliker R."/>
            <person name="Studer B."/>
        </authorList>
    </citation>
    <scope>NUCLEOTIDE SEQUENCE</scope>
    <source>
        <strain evidence="6">02402/16</strain>
        <tissue evidence="6">Leaf</tissue>
    </source>
</reference>
<evidence type="ECO:0008006" key="8">
    <source>
        <dbReference type="Google" id="ProtNLM"/>
    </source>
</evidence>
<dbReference type="Proteomes" id="UP001231189">
    <property type="component" value="Unassembled WGS sequence"/>
</dbReference>
<dbReference type="PANTHER" id="PTHR23155">
    <property type="entry name" value="DISEASE RESISTANCE PROTEIN RP"/>
    <property type="match status" value="1"/>
</dbReference>
<dbReference type="InterPro" id="IPR027417">
    <property type="entry name" value="P-loop_NTPase"/>
</dbReference>
<evidence type="ECO:0000313" key="7">
    <source>
        <dbReference type="Proteomes" id="UP001231189"/>
    </source>
</evidence>
<keyword evidence="2" id="KW-0611">Plant defense</keyword>
<dbReference type="AlphaFoldDB" id="A0AAD8SM60"/>
<dbReference type="InterPro" id="IPR058922">
    <property type="entry name" value="WHD_DRP"/>
</dbReference>
<accession>A0AAD8SM60</accession>
<dbReference type="Pfam" id="PF23598">
    <property type="entry name" value="LRR_14"/>
    <property type="match status" value="1"/>
</dbReference>
<evidence type="ECO:0000313" key="6">
    <source>
        <dbReference type="EMBL" id="KAK1653936.1"/>
    </source>
</evidence>
<evidence type="ECO:0000256" key="1">
    <source>
        <dbReference type="ARBA" id="ARBA00022737"/>
    </source>
</evidence>
<dbReference type="EMBL" id="JAUUTY010000004">
    <property type="protein sequence ID" value="KAK1653936.1"/>
    <property type="molecule type" value="Genomic_DNA"/>
</dbReference>
<dbReference type="GO" id="GO:0009626">
    <property type="term" value="P:plant-type hypersensitive response"/>
    <property type="evidence" value="ECO:0007669"/>
    <property type="project" value="UniProtKB-ARBA"/>
</dbReference>
<evidence type="ECO:0000256" key="2">
    <source>
        <dbReference type="ARBA" id="ARBA00022821"/>
    </source>
</evidence>
<gene>
    <name evidence="6" type="ORF">QYE76_071741</name>
</gene>
<sequence>MTPSTSTSTSTSTTNAMSIDPRLPALFEEADRLVGVEASKDEIVKWLTQDIKKWKVISVVGSGGLGKTTLANLVYKEIKSLFDCTAFVSVSRNPDINKILKDILLQVLETSSHASNDQRKLKQTIQSKLGLGPIQDLQLICMIREYLKNCRYLILIDDIWSKAAWEAMKYAFPENDYTSGIMITTRINDVAKHCCFPQEKYAYFMKSLTSFDSKRLFFKKLFVSEEECSQDLKEVAGEILKKCDGLPLAIINIASLLATKAANRQEWKRVLESISSPLNQDYEVEVVKRVISVSYYDLPHHLKICLLYLSVYPEDHIIDREQLIWRWIAEGFIIGQHGQNLDEVGERYFNELVNRNMIQLVEADITGRGISCRVHDIMLDLLISLSSEENFVTIVNSQKLTSSTSKTRRLSLQGNCEENQAWLGIGNFSHVRSLNVFGDCMQLPPLKGLQTLRVLDLLDHSYSREDNGHIENIVSLLQLRYLYVCRQITKVPRGIQKLQLLQTLDLSSTYVTELPATIVQLKQLVRLFVPREVKFPSGIGTMRALQELWELNCRSNSVNIVVELGNLVKLKKLAIVWDWPYRESMENYKKSLVSSLSKLGGSSLECLSISGSVPCIDMDWLINSWCPPPRNLQYLNMGDWSYSITVPGRIASFSTLVFLSITVVQMIHQEYLQSLKELPVLVHLLVKVCCPNSVELFYPEKANAKGFTINNDGFQSLKRFDFIMPIIYEPIQTNHRLPVITQTRLCGPLMFEEGAVPKLQLLKIECPGGYMLSLEGVGSDLGIHHIKSLQHLEVSLLCSGMLACEVDPVEAAIRNAATLIPNHPKLEIKRIGEEDKKRNVEEEESIYDLIAREHTKERKLIPQQVRRWSFN</sequence>
<dbReference type="InterPro" id="IPR055414">
    <property type="entry name" value="LRR_R13L4/SHOC2-like"/>
</dbReference>
<dbReference type="GO" id="GO:0042742">
    <property type="term" value="P:defense response to bacterium"/>
    <property type="evidence" value="ECO:0007669"/>
    <property type="project" value="UniProtKB-ARBA"/>
</dbReference>
<dbReference type="Gene3D" id="3.80.10.10">
    <property type="entry name" value="Ribonuclease Inhibitor"/>
    <property type="match status" value="1"/>
</dbReference>
<organism evidence="6 7">
    <name type="scientific">Lolium multiflorum</name>
    <name type="common">Italian ryegrass</name>
    <name type="synonym">Lolium perenne subsp. multiflorum</name>
    <dbReference type="NCBI Taxonomy" id="4521"/>
    <lineage>
        <taxon>Eukaryota</taxon>
        <taxon>Viridiplantae</taxon>
        <taxon>Streptophyta</taxon>
        <taxon>Embryophyta</taxon>
        <taxon>Tracheophyta</taxon>
        <taxon>Spermatophyta</taxon>
        <taxon>Magnoliopsida</taxon>
        <taxon>Liliopsida</taxon>
        <taxon>Poales</taxon>
        <taxon>Poaceae</taxon>
        <taxon>BOP clade</taxon>
        <taxon>Pooideae</taxon>
        <taxon>Poodae</taxon>
        <taxon>Poeae</taxon>
        <taxon>Poeae Chloroplast Group 2 (Poeae type)</taxon>
        <taxon>Loliodinae</taxon>
        <taxon>Loliinae</taxon>
        <taxon>Lolium</taxon>
    </lineage>
</organism>
<dbReference type="InterPro" id="IPR002182">
    <property type="entry name" value="NB-ARC"/>
</dbReference>
<comment type="caution">
    <text evidence="6">The sequence shown here is derived from an EMBL/GenBank/DDBJ whole genome shotgun (WGS) entry which is preliminary data.</text>
</comment>
<name>A0AAD8SM60_LOLMU</name>
<dbReference type="InterPro" id="IPR032675">
    <property type="entry name" value="LRR_dom_sf"/>
</dbReference>
<dbReference type="SUPFAM" id="SSF52047">
    <property type="entry name" value="RNI-like"/>
    <property type="match status" value="1"/>
</dbReference>
<dbReference type="Pfam" id="PF00931">
    <property type="entry name" value="NB-ARC"/>
    <property type="match status" value="1"/>
</dbReference>
<dbReference type="SUPFAM" id="SSF52540">
    <property type="entry name" value="P-loop containing nucleoside triphosphate hydrolases"/>
    <property type="match status" value="1"/>
</dbReference>
<proteinExistence type="predicted"/>
<dbReference type="PRINTS" id="PR00364">
    <property type="entry name" value="DISEASERSIST"/>
</dbReference>
<keyword evidence="1" id="KW-0677">Repeat</keyword>
<dbReference type="FunFam" id="1.10.10.10:FF:000322">
    <property type="entry name" value="Probable disease resistance protein At1g63360"/>
    <property type="match status" value="1"/>
</dbReference>
<dbReference type="GO" id="GO:0043531">
    <property type="term" value="F:ADP binding"/>
    <property type="evidence" value="ECO:0007669"/>
    <property type="project" value="InterPro"/>
</dbReference>
<dbReference type="InterPro" id="IPR044974">
    <property type="entry name" value="Disease_R_plants"/>
</dbReference>
<dbReference type="Gene3D" id="3.40.50.300">
    <property type="entry name" value="P-loop containing nucleotide triphosphate hydrolases"/>
    <property type="match status" value="1"/>
</dbReference>
<feature type="domain" description="Disease resistance protein winged helix" evidence="4">
    <location>
        <begin position="311"/>
        <end position="381"/>
    </location>
</feature>
<dbReference type="InterPro" id="IPR036388">
    <property type="entry name" value="WH-like_DNA-bd_sf"/>
</dbReference>
<dbReference type="Gene3D" id="1.10.8.430">
    <property type="entry name" value="Helical domain of apoptotic protease-activating factors"/>
    <property type="match status" value="1"/>
</dbReference>
<dbReference type="Gene3D" id="1.10.10.10">
    <property type="entry name" value="Winged helix-like DNA-binding domain superfamily/Winged helix DNA-binding domain"/>
    <property type="match status" value="1"/>
</dbReference>
<dbReference type="PANTHER" id="PTHR23155:SF1167">
    <property type="entry name" value="OS08G0412100 PROTEIN"/>
    <property type="match status" value="1"/>
</dbReference>
<dbReference type="FunFam" id="3.40.50.300:FF:001091">
    <property type="entry name" value="Probable disease resistance protein At1g61300"/>
    <property type="match status" value="1"/>
</dbReference>
<dbReference type="Pfam" id="PF23559">
    <property type="entry name" value="WHD_DRP"/>
    <property type="match status" value="1"/>
</dbReference>
<evidence type="ECO:0000259" key="3">
    <source>
        <dbReference type="Pfam" id="PF00931"/>
    </source>
</evidence>
<dbReference type="InterPro" id="IPR042197">
    <property type="entry name" value="Apaf_helical"/>
</dbReference>
<evidence type="ECO:0000259" key="5">
    <source>
        <dbReference type="Pfam" id="PF23598"/>
    </source>
</evidence>
<evidence type="ECO:0000259" key="4">
    <source>
        <dbReference type="Pfam" id="PF23559"/>
    </source>
</evidence>
<dbReference type="GO" id="GO:0002758">
    <property type="term" value="P:innate immune response-activating signaling pathway"/>
    <property type="evidence" value="ECO:0007669"/>
    <property type="project" value="UniProtKB-ARBA"/>
</dbReference>
<protein>
    <recommendedName>
        <fullName evidence="8">NB-ARC domain-containing protein</fullName>
    </recommendedName>
</protein>